<dbReference type="InterPro" id="IPR015927">
    <property type="entry name" value="Peptidase_S24_S26A/B/C"/>
</dbReference>
<feature type="domain" description="HTH cro/C1-type" evidence="4">
    <location>
        <begin position="7"/>
        <end position="61"/>
    </location>
</feature>
<dbReference type="Gene3D" id="1.10.260.40">
    <property type="entry name" value="lambda repressor-like DNA-binding domains"/>
    <property type="match status" value="1"/>
</dbReference>
<dbReference type="InterPro" id="IPR036286">
    <property type="entry name" value="LexA/Signal_pep-like_sf"/>
</dbReference>
<name>A0ABV1GJ32_9FIRM</name>
<proteinExistence type="predicted"/>
<dbReference type="SMART" id="SM00530">
    <property type="entry name" value="HTH_XRE"/>
    <property type="match status" value="1"/>
</dbReference>
<dbReference type="Pfam" id="PF12844">
    <property type="entry name" value="HTH_19"/>
    <property type="match status" value="1"/>
</dbReference>
<dbReference type="Proteomes" id="UP001477672">
    <property type="component" value="Unassembled WGS sequence"/>
</dbReference>
<keyword evidence="2" id="KW-0238">DNA-binding</keyword>
<dbReference type="PROSITE" id="PS50943">
    <property type="entry name" value="HTH_CROC1"/>
    <property type="match status" value="1"/>
</dbReference>
<dbReference type="SUPFAM" id="SSF47413">
    <property type="entry name" value="lambda repressor-like DNA-binding domains"/>
    <property type="match status" value="1"/>
</dbReference>
<keyword evidence="1" id="KW-0805">Transcription regulation</keyword>
<dbReference type="InterPro" id="IPR001387">
    <property type="entry name" value="Cro/C1-type_HTH"/>
</dbReference>
<gene>
    <name evidence="5" type="ORF">WMO24_15700</name>
</gene>
<dbReference type="RefSeq" id="WP_349217335.1">
    <property type="nucleotide sequence ID" value="NZ_JBBMFA010000116.1"/>
</dbReference>
<accession>A0ABV1GJ32</accession>
<dbReference type="EMBL" id="JBBMFA010000116">
    <property type="protein sequence ID" value="MEQ2521860.1"/>
    <property type="molecule type" value="Genomic_DNA"/>
</dbReference>
<evidence type="ECO:0000256" key="2">
    <source>
        <dbReference type="ARBA" id="ARBA00023125"/>
    </source>
</evidence>
<evidence type="ECO:0000259" key="4">
    <source>
        <dbReference type="PROSITE" id="PS50943"/>
    </source>
</evidence>
<organism evidence="5 6">
    <name type="scientific">Ruthenibacterium intestinale</name>
    <dbReference type="NCBI Taxonomy" id="3133163"/>
    <lineage>
        <taxon>Bacteria</taxon>
        <taxon>Bacillati</taxon>
        <taxon>Bacillota</taxon>
        <taxon>Clostridia</taxon>
        <taxon>Eubacteriales</taxon>
        <taxon>Oscillospiraceae</taxon>
        <taxon>Ruthenibacterium</taxon>
    </lineage>
</organism>
<dbReference type="SUPFAM" id="SSF51306">
    <property type="entry name" value="LexA/Signal peptidase"/>
    <property type="match status" value="1"/>
</dbReference>
<dbReference type="InterPro" id="IPR039418">
    <property type="entry name" value="LexA-like"/>
</dbReference>
<dbReference type="Pfam" id="PF00717">
    <property type="entry name" value="Peptidase_S24"/>
    <property type="match status" value="1"/>
</dbReference>
<dbReference type="CDD" id="cd06529">
    <property type="entry name" value="S24_LexA-like"/>
    <property type="match status" value="1"/>
</dbReference>
<evidence type="ECO:0000256" key="1">
    <source>
        <dbReference type="ARBA" id="ARBA00023015"/>
    </source>
</evidence>
<protein>
    <submittedName>
        <fullName evidence="5">Helix-turn-helix domain-containing protein</fullName>
    </submittedName>
</protein>
<keyword evidence="3" id="KW-0804">Transcription</keyword>
<dbReference type="CDD" id="cd00093">
    <property type="entry name" value="HTH_XRE"/>
    <property type="match status" value="1"/>
</dbReference>
<evidence type="ECO:0000313" key="6">
    <source>
        <dbReference type="Proteomes" id="UP001477672"/>
    </source>
</evidence>
<comment type="caution">
    <text evidence="5">The sequence shown here is derived from an EMBL/GenBank/DDBJ whole genome shotgun (WGS) entry which is preliminary data.</text>
</comment>
<evidence type="ECO:0000313" key="5">
    <source>
        <dbReference type="EMBL" id="MEQ2521860.1"/>
    </source>
</evidence>
<keyword evidence="6" id="KW-1185">Reference proteome</keyword>
<dbReference type="PANTHER" id="PTHR40661:SF1">
    <property type="entry name" value="HTH CRO_C1-TYPE DOMAIN-CONTAINING PROTEIN"/>
    <property type="match status" value="1"/>
</dbReference>
<reference evidence="5 6" key="1">
    <citation type="submission" date="2024-03" db="EMBL/GenBank/DDBJ databases">
        <title>Human intestinal bacterial collection.</title>
        <authorList>
            <person name="Pauvert C."/>
            <person name="Hitch T.C.A."/>
            <person name="Clavel T."/>
        </authorList>
    </citation>
    <scope>NUCLEOTIDE SEQUENCE [LARGE SCALE GENOMIC DNA]</scope>
    <source>
        <strain evidence="5 6">CLA-JM-H11</strain>
    </source>
</reference>
<dbReference type="InterPro" id="IPR010982">
    <property type="entry name" value="Lambda_DNA-bd_dom_sf"/>
</dbReference>
<sequence>MGIGKRIREAREMRGYTQKELADKLGVTSSSIANYENNVSHPKEPVLYSLLSVLGVDANFLFQDEMRDIYTESVSLDEMENIVKKYRRLDPYSQKIVRSLIDMELNRSSLSAAKTTSRENNDIIENCIYLQLSEQPASAGSGVYLGPEAFRSIKVVENQKTRRAAFCVRVSGDSMEPLYSDGDIVMVSRDSVQLGDIALVTLNGNGYIKRLGNGCLISENKKYNSIPCPEGAIVNGCVIGVLQPEWIIEM</sequence>
<dbReference type="Gene3D" id="2.10.109.10">
    <property type="entry name" value="Umud Fragment, subunit A"/>
    <property type="match status" value="1"/>
</dbReference>
<evidence type="ECO:0000256" key="3">
    <source>
        <dbReference type="ARBA" id="ARBA00023163"/>
    </source>
</evidence>
<dbReference type="PANTHER" id="PTHR40661">
    <property type="match status" value="1"/>
</dbReference>